<dbReference type="Proteomes" id="UP000185494">
    <property type="component" value="Chromosome 2"/>
</dbReference>
<evidence type="ECO:0000256" key="1">
    <source>
        <dbReference type="SAM" id="Phobius"/>
    </source>
</evidence>
<accession>A0A1L7AM99</accession>
<dbReference type="STRING" id="257708.RGI145_21435"/>
<dbReference type="EMBL" id="CP015584">
    <property type="protein sequence ID" value="APT59869.1"/>
    <property type="molecule type" value="Genomic_DNA"/>
</dbReference>
<keyword evidence="1" id="KW-1133">Transmembrane helix</keyword>
<keyword evidence="1" id="KW-0472">Membrane</keyword>
<dbReference type="KEGG" id="rgi:RGI145_21435"/>
<name>A0A1L7AM99_9PROT</name>
<reference evidence="3 4" key="1">
    <citation type="submission" date="2016-05" db="EMBL/GenBank/DDBJ databases">
        <title>Complete Genome and Methylome Analysis of Psychrotrophic Bacterial Isolates from Antarctic Lake Untersee.</title>
        <authorList>
            <person name="Fomenkov A."/>
            <person name="Akimov V.N."/>
            <person name="Vasilyeva L.V."/>
            <person name="Andersen D."/>
            <person name="Vincze T."/>
            <person name="Roberts R.J."/>
        </authorList>
    </citation>
    <scope>NUCLEOTIDE SEQUENCE [LARGE SCALE GENOMIC DNA]</scope>
    <source>
        <strain evidence="3 4">U14-5</strain>
    </source>
</reference>
<sequence>MLLLAIAVLASTASIPSGFSYDAVGPRLFPSIMGIGLLLASLGIIADSIGRRSRVATTPTEPSGPGVDWKPVAVISAGLLLEAALIETLGWIPLTATLFAAGAWAFGNRRLWLNLLIGFVFGGLILFAFDAGLGLDLPLGALAPLFQQG</sequence>
<feature type="transmembrane region" description="Helical" evidence="1">
    <location>
        <begin position="111"/>
        <end position="129"/>
    </location>
</feature>
<gene>
    <name evidence="3" type="ORF">RGI145_21435</name>
</gene>
<evidence type="ECO:0000259" key="2">
    <source>
        <dbReference type="Pfam" id="PF07331"/>
    </source>
</evidence>
<dbReference type="Pfam" id="PF07331">
    <property type="entry name" value="TctB"/>
    <property type="match status" value="1"/>
</dbReference>
<proteinExistence type="predicted"/>
<organism evidence="3 4">
    <name type="scientific">Roseomonas gilardii</name>
    <dbReference type="NCBI Taxonomy" id="257708"/>
    <lineage>
        <taxon>Bacteria</taxon>
        <taxon>Pseudomonadati</taxon>
        <taxon>Pseudomonadota</taxon>
        <taxon>Alphaproteobacteria</taxon>
        <taxon>Acetobacterales</taxon>
        <taxon>Roseomonadaceae</taxon>
        <taxon>Roseomonas</taxon>
    </lineage>
</organism>
<dbReference type="InterPro" id="IPR009936">
    <property type="entry name" value="DUF1468"/>
</dbReference>
<feature type="transmembrane region" description="Helical" evidence="1">
    <location>
        <begin position="79"/>
        <end position="105"/>
    </location>
</feature>
<keyword evidence="1" id="KW-0812">Transmembrane</keyword>
<feature type="domain" description="DUF1468" evidence="2">
    <location>
        <begin position="3"/>
        <end position="138"/>
    </location>
</feature>
<evidence type="ECO:0000313" key="4">
    <source>
        <dbReference type="Proteomes" id="UP000185494"/>
    </source>
</evidence>
<protein>
    <recommendedName>
        <fullName evidence="2">DUF1468 domain-containing protein</fullName>
    </recommendedName>
</protein>
<evidence type="ECO:0000313" key="3">
    <source>
        <dbReference type="EMBL" id="APT59869.1"/>
    </source>
</evidence>
<feature type="transmembrane region" description="Helical" evidence="1">
    <location>
        <begin position="28"/>
        <end position="46"/>
    </location>
</feature>
<dbReference type="AlphaFoldDB" id="A0A1L7AM99"/>